<gene>
    <name evidence="4" type="ORF">BATDEDRAFT_92856</name>
</gene>
<dbReference type="AlphaFoldDB" id="F4PEL4"/>
<dbReference type="PANTHER" id="PTHR28573:SF1">
    <property type="entry name" value="SPINDLE AND KINETOCHORE-ASSOCIATED PROTEIN 1"/>
    <property type="match status" value="1"/>
</dbReference>
<dbReference type="GeneID" id="18244784"/>
<evidence type="ECO:0000256" key="3">
    <source>
        <dbReference type="SAM" id="MobiDB-lite"/>
    </source>
</evidence>
<dbReference type="GO" id="GO:0000278">
    <property type="term" value="P:mitotic cell cycle"/>
    <property type="evidence" value="ECO:0000318"/>
    <property type="project" value="GO_Central"/>
</dbReference>
<dbReference type="InParanoid" id="F4PEL4"/>
<dbReference type="Gene3D" id="1.10.10.1890">
    <property type="entry name" value="Ska1 microtubule binding domain-like"/>
    <property type="match status" value="1"/>
</dbReference>
<dbReference type="GO" id="GO:0008017">
    <property type="term" value="F:microtubule binding"/>
    <property type="evidence" value="ECO:0000318"/>
    <property type="project" value="GO_Central"/>
</dbReference>
<dbReference type="Proteomes" id="UP000007241">
    <property type="component" value="Unassembled WGS sequence"/>
</dbReference>
<dbReference type="GO" id="GO:0051301">
    <property type="term" value="P:cell division"/>
    <property type="evidence" value="ECO:0007669"/>
    <property type="project" value="InterPro"/>
</dbReference>
<keyword evidence="5" id="KW-1185">Reference proteome</keyword>
<proteinExistence type="inferred from homology"/>
<dbReference type="PANTHER" id="PTHR28573">
    <property type="entry name" value="SPINDLE AND KINETOCHORE-ASSOCIATED PROTEIN 1"/>
    <property type="match status" value="1"/>
</dbReference>
<accession>F4PEL4</accession>
<reference evidence="4 5" key="1">
    <citation type="submission" date="2009-12" db="EMBL/GenBank/DDBJ databases">
        <title>The draft genome of Batrachochytrium dendrobatidis.</title>
        <authorList>
            <consortium name="US DOE Joint Genome Institute (JGI-PGF)"/>
            <person name="Kuo A."/>
            <person name="Salamov A."/>
            <person name="Schmutz J."/>
            <person name="Lucas S."/>
            <person name="Pitluck S."/>
            <person name="Rosenblum E."/>
            <person name="Stajich J."/>
            <person name="Eisen M."/>
            <person name="Grigoriev I.V."/>
        </authorList>
    </citation>
    <scope>NUCLEOTIDE SEQUENCE [LARGE SCALE GENOMIC DNA]</scope>
    <source>
        <strain evidence="5">JAM81 / FGSC 10211</strain>
    </source>
</reference>
<dbReference type="HOGENOM" id="CLU_087423_0_0_1"/>
<evidence type="ECO:0008006" key="6">
    <source>
        <dbReference type="Google" id="ProtNLM"/>
    </source>
</evidence>
<dbReference type="STRING" id="684364.F4PEL4"/>
<evidence type="ECO:0000256" key="1">
    <source>
        <dbReference type="ARBA" id="ARBA00006836"/>
    </source>
</evidence>
<dbReference type="FunFam" id="1.10.10.1890:FF:000002">
    <property type="entry name" value="Spindle and kinetochore-associated protein 1"/>
    <property type="match status" value="1"/>
</dbReference>
<dbReference type="EMBL" id="GL882898">
    <property type="protein sequence ID" value="EGF76265.1"/>
    <property type="molecule type" value="Genomic_DNA"/>
</dbReference>
<sequence>MLTQCSFPDTLTDKPSDSINNTLDTLITSTFSDRIQLLRELVSVHAAATSSQPTALSHILSDLSHQISTLESQAADLQQALDTETTLLGHGRSNILPKLKQQESVLIQMLDKVNAGGTHATSTEHTADVSDTLTFMKVASASDTNGEPDADPTSHAPKKEKPSAKPCRSIRLLTDDEYNHIPQYIVGRITLEKINQAITDLNLLISDKYKIFKLPQQKMSKLQRSIYWEHKQLATAETKSRVFVTEKDLKDKSGGWTESGFKFDAVGRNVVAILRHLGRIKEVRGGGHTRIVLQ</sequence>
<name>F4PEL4_BATDJ</name>
<dbReference type="InterPro" id="IPR009829">
    <property type="entry name" value="SKA1"/>
</dbReference>
<dbReference type="GO" id="GO:0007059">
    <property type="term" value="P:chromosome segregation"/>
    <property type="evidence" value="ECO:0000318"/>
    <property type="project" value="GO_Central"/>
</dbReference>
<dbReference type="InterPro" id="IPR042031">
    <property type="entry name" value="SKA1_MBD_sf"/>
</dbReference>
<dbReference type="OrthoDB" id="5962at2759"/>
<dbReference type="Pfam" id="PF07160">
    <property type="entry name" value="SKA1"/>
    <property type="match status" value="1"/>
</dbReference>
<dbReference type="GO" id="GO:0031110">
    <property type="term" value="P:regulation of microtubule polymerization or depolymerization"/>
    <property type="evidence" value="ECO:0000318"/>
    <property type="project" value="GO_Central"/>
</dbReference>
<organism evidence="4 5">
    <name type="scientific">Batrachochytrium dendrobatidis (strain JAM81 / FGSC 10211)</name>
    <name type="common">Frog chytrid fungus</name>
    <dbReference type="NCBI Taxonomy" id="684364"/>
    <lineage>
        <taxon>Eukaryota</taxon>
        <taxon>Fungi</taxon>
        <taxon>Fungi incertae sedis</taxon>
        <taxon>Chytridiomycota</taxon>
        <taxon>Chytridiomycota incertae sedis</taxon>
        <taxon>Chytridiomycetes</taxon>
        <taxon>Rhizophydiales</taxon>
        <taxon>Rhizophydiales incertae sedis</taxon>
        <taxon>Batrachochytrium</taxon>
    </lineage>
</organism>
<dbReference type="GO" id="GO:0072686">
    <property type="term" value="C:mitotic spindle"/>
    <property type="evidence" value="ECO:0000318"/>
    <property type="project" value="GO_Central"/>
</dbReference>
<dbReference type="GO" id="GO:0000940">
    <property type="term" value="C:outer kinetochore"/>
    <property type="evidence" value="ECO:0000318"/>
    <property type="project" value="GO_Central"/>
</dbReference>
<dbReference type="GO" id="GO:0005876">
    <property type="term" value="C:spindle microtubule"/>
    <property type="evidence" value="ECO:0000318"/>
    <property type="project" value="GO_Central"/>
</dbReference>
<dbReference type="OMA" id="PARHIEK"/>
<evidence type="ECO:0000313" key="5">
    <source>
        <dbReference type="Proteomes" id="UP000007241"/>
    </source>
</evidence>
<evidence type="ECO:0000313" key="4">
    <source>
        <dbReference type="EMBL" id="EGF76265.1"/>
    </source>
</evidence>
<feature type="region of interest" description="Disordered" evidence="3">
    <location>
        <begin position="142"/>
        <end position="168"/>
    </location>
</feature>
<evidence type="ECO:0000256" key="2">
    <source>
        <dbReference type="ARBA" id="ARBA00023054"/>
    </source>
</evidence>
<protein>
    <recommendedName>
        <fullName evidence="6">Spindle and kinetochore-associated protein 1</fullName>
    </recommendedName>
</protein>
<dbReference type="RefSeq" id="XP_006683095.1">
    <property type="nucleotide sequence ID" value="XM_006683032.1"/>
</dbReference>
<keyword evidence="2" id="KW-0175">Coiled coil</keyword>
<comment type="similarity">
    <text evidence="1">Belongs to the SKA1 family.</text>
</comment>